<accession>A0A383CVR3</accession>
<protein>
    <submittedName>
        <fullName evidence="1">Uncharacterized protein</fullName>
    </submittedName>
</protein>
<feature type="non-terminal residue" evidence="1">
    <location>
        <position position="34"/>
    </location>
</feature>
<name>A0A383CVR3_9ZZZZ</name>
<dbReference type="AlphaFoldDB" id="A0A383CVR3"/>
<reference evidence="1" key="1">
    <citation type="submission" date="2018-05" db="EMBL/GenBank/DDBJ databases">
        <authorList>
            <person name="Lanie J.A."/>
            <person name="Ng W.-L."/>
            <person name="Kazmierczak K.M."/>
            <person name="Andrzejewski T.M."/>
            <person name="Davidsen T.M."/>
            <person name="Wayne K.J."/>
            <person name="Tettelin H."/>
            <person name="Glass J.I."/>
            <person name="Rusch D."/>
            <person name="Podicherti R."/>
            <person name="Tsui H.-C.T."/>
            <person name="Winkler M.E."/>
        </authorList>
    </citation>
    <scope>NUCLEOTIDE SEQUENCE</scope>
</reference>
<proteinExistence type="predicted"/>
<organism evidence="1">
    <name type="scientific">marine metagenome</name>
    <dbReference type="NCBI Taxonomy" id="408172"/>
    <lineage>
        <taxon>unclassified sequences</taxon>
        <taxon>metagenomes</taxon>
        <taxon>ecological metagenomes</taxon>
    </lineage>
</organism>
<sequence>MPRDLLDRLTEAATAGMTADTGQDRWGTMLDAVA</sequence>
<evidence type="ECO:0000313" key="1">
    <source>
        <dbReference type="EMBL" id="SVE35995.1"/>
    </source>
</evidence>
<dbReference type="EMBL" id="UINC01211902">
    <property type="protein sequence ID" value="SVE35995.1"/>
    <property type="molecule type" value="Genomic_DNA"/>
</dbReference>
<gene>
    <name evidence="1" type="ORF">METZ01_LOCUS488849</name>
</gene>